<keyword evidence="2" id="KW-1185">Reference proteome</keyword>
<name>W4KAN4_HETIT</name>
<dbReference type="HOGENOM" id="CLU_1787100_0_0_1"/>
<organism evidence="1 2">
    <name type="scientific">Heterobasidion irregulare (strain TC 32-1)</name>
    <dbReference type="NCBI Taxonomy" id="747525"/>
    <lineage>
        <taxon>Eukaryota</taxon>
        <taxon>Fungi</taxon>
        <taxon>Dikarya</taxon>
        <taxon>Basidiomycota</taxon>
        <taxon>Agaricomycotina</taxon>
        <taxon>Agaricomycetes</taxon>
        <taxon>Russulales</taxon>
        <taxon>Bondarzewiaceae</taxon>
        <taxon>Heterobasidion</taxon>
        <taxon>Heterobasidion annosum species complex</taxon>
    </lineage>
</organism>
<dbReference type="RefSeq" id="XP_009544789.1">
    <property type="nucleotide sequence ID" value="XM_009546494.1"/>
</dbReference>
<accession>W4KAN4</accession>
<dbReference type="Proteomes" id="UP000030671">
    <property type="component" value="Unassembled WGS sequence"/>
</dbReference>
<dbReference type="GeneID" id="20674677"/>
<dbReference type="InParanoid" id="W4KAN4"/>
<evidence type="ECO:0000313" key="2">
    <source>
        <dbReference type="Proteomes" id="UP000030671"/>
    </source>
</evidence>
<proteinExistence type="predicted"/>
<dbReference type="KEGG" id="hir:HETIRDRAFT_433536"/>
<dbReference type="EMBL" id="KI925457">
    <property type="protein sequence ID" value="ETW82425.1"/>
    <property type="molecule type" value="Genomic_DNA"/>
</dbReference>
<sequence>MRTRSCRTYTPRPCTEHCQHHATCALACPQVEKGEASGGDELGERRLKPSMLRMLACLFPQTLRTSIPLAYPTVPVPIRGARYPGPHLPPLNPLKAPVNQCPPLFLQHQYYALSTPLRSRCPTTCKALWPFKRQQGRRGPAGGRG</sequence>
<dbReference type="AlphaFoldDB" id="W4KAN4"/>
<protein>
    <submittedName>
        <fullName evidence="1">Uncharacterized protein</fullName>
    </submittedName>
</protein>
<gene>
    <name evidence="1" type="ORF">HETIRDRAFT_433536</name>
</gene>
<evidence type="ECO:0000313" key="1">
    <source>
        <dbReference type="EMBL" id="ETW82425.1"/>
    </source>
</evidence>
<reference evidence="1 2" key="1">
    <citation type="journal article" date="2012" name="New Phytol.">
        <title>Insight into trade-off between wood decay and parasitism from the genome of a fungal forest pathogen.</title>
        <authorList>
            <person name="Olson A."/>
            <person name="Aerts A."/>
            <person name="Asiegbu F."/>
            <person name="Belbahri L."/>
            <person name="Bouzid O."/>
            <person name="Broberg A."/>
            <person name="Canback B."/>
            <person name="Coutinho P.M."/>
            <person name="Cullen D."/>
            <person name="Dalman K."/>
            <person name="Deflorio G."/>
            <person name="van Diepen L.T."/>
            <person name="Dunand C."/>
            <person name="Duplessis S."/>
            <person name="Durling M."/>
            <person name="Gonthier P."/>
            <person name="Grimwood J."/>
            <person name="Fossdal C.G."/>
            <person name="Hansson D."/>
            <person name="Henrissat B."/>
            <person name="Hietala A."/>
            <person name="Himmelstrand K."/>
            <person name="Hoffmeister D."/>
            <person name="Hogberg N."/>
            <person name="James T.Y."/>
            <person name="Karlsson M."/>
            <person name="Kohler A."/>
            <person name="Kues U."/>
            <person name="Lee Y.H."/>
            <person name="Lin Y.C."/>
            <person name="Lind M."/>
            <person name="Lindquist E."/>
            <person name="Lombard V."/>
            <person name="Lucas S."/>
            <person name="Lunden K."/>
            <person name="Morin E."/>
            <person name="Murat C."/>
            <person name="Park J."/>
            <person name="Raffaello T."/>
            <person name="Rouze P."/>
            <person name="Salamov A."/>
            <person name="Schmutz J."/>
            <person name="Solheim H."/>
            <person name="Stahlberg J."/>
            <person name="Velez H."/>
            <person name="de Vries R.P."/>
            <person name="Wiebenga A."/>
            <person name="Woodward S."/>
            <person name="Yakovlev I."/>
            <person name="Garbelotto M."/>
            <person name="Martin F."/>
            <person name="Grigoriev I.V."/>
            <person name="Stenlid J."/>
        </authorList>
    </citation>
    <scope>NUCLEOTIDE SEQUENCE [LARGE SCALE GENOMIC DNA]</scope>
    <source>
        <strain evidence="1 2">TC 32-1</strain>
    </source>
</reference>